<dbReference type="KEGG" id="cdet:87943997"/>
<evidence type="ECO:0000313" key="2">
    <source>
        <dbReference type="Proteomes" id="UP001322277"/>
    </source>
</evidence>
<accession>A0AAX4IG74</accession>
<proteinExistence type="predicted"/>
<dbReference type="RefSeq" id="XP_062779704.1">
    <property type="nucleotide sequence ID" value="XM_062923653.1"/>
</dbReference>
<organism evidence="1 2">
    <name type="scientific">Colletotrichum destructivum</name>
    <dbReference type="NCBI Taxonomy" id="34406"/>
    <lineage>
        <taxon>Eukaryota</taxon>
        <taxon>Fungi</taxon>
        <taxon>Dikarya</taxon>
        <taxon>Ascomycota</taxon>
        <taxon>Pezizomycotina</taxon>
        <taxon>Sordariomycetes</taxon>
        <taxon>Hypocreomycetidae</taxon>
        <taxon>Glomerellales</taxon>
        <taxon>Glomerellaceae</taxon>
        <taxon>Colletotrichum</taxon>
        <taxon>Colletotrichum destructivum species complex</taxon>
    </lineage>
</organism>
<dbReference type="AlphaFoldDB" id="A0AAX4IG74"/>
<name>A0AAX4IG74_9PEZI</name>
<dbReference type="EMBL" id="CP137308">
    <property type="protein sequence ID" value="WQF82480.1"/>
    <property type="molecule type" value="Genomic_DNA"/>
</dbReference>
<dbReference type="Proteomes" id="UP001322277">
    <property type="component" value="Chromosome 4"/>
</dbReference>
<gene>
    <name evidence="1" type="ORF">CDEST_07494</name>
</gene>
<protein>
    <submittedName>
        <fullName evidence="1">Uncharacterized protein</fullName>
    </submittedName>
</protein>
<reference evidence="2" key="1">
    <citation type="journal article" date="2023" name="bioRxiv">
        <title>Complete genome of the Medicago anthracnose fungus, Colletotrichum destructivum, reveals a mini-chromosome-like region within a core chromosome.</title>
        <authorList>
            <person name="Lapalu N."/>
            <person name="Simon A."/>
            <person name="Lu A."/>
            <person name="Plaumann P.-L."/>
            <person name="Amselem J."/>
            <person name="Pigne S."/>
            <person name="Auger A."/>
            <person name="Koch C."/>
            <person name="Dallery J.-F."/>
            <person name="O'Connell R.J."/>
        </authorList>
    </citation>
    <scope>NUCLEOTIDE SEQUENCE [LARGE SCALE GENOMIC DNA]</scope>
    <source>
        <strain evidence="2">CBS 520.97</strain>
    </source>
</reference>
<dbReference type="GeneID" id="87943997"/>
<sequence>MSSDSAIKAGLAPTAKIFQGMNSSEGIVYLLFSISGFSSNLHRDREEALMLPFVVAVRRAYGQVLVPQAVGLAPFSLHHSIKPRNIWWTVLKQDLPEATSLGTDWAVCGSNTKIVICHGLQRFRNRVEERSNVVQAGG</sequence>
<evidence type="ECO:0000313" key="1">
    <source>
        <dbReference type="EMBL" id="WQF82480.1"/>
    </source>
</evidence>
<keyword evidence="2" id="KW-1185">Reference proteome</keyword>